<evidence type="ECO:0000256" key="1">
    <source>
        <dbReference type="SAM" id="SignalP"/>
    </source>
</evidence>
<dbReference type="OrthoDB" id="8479681at2"/>
<gene>
    <name evidence="2" type="ORF">SAMN05444414_11919</name>
</gene>
<dbReference type="InterPro" id="IPR021959">
    <property type="entry name" value="DUF3576"/>
</dbReference>
<protein>
    <recommendedName>
        <fullName evidence="4">DUF3576 domain-containing protein</fullName>
    </recommendedName>
</protein>
<accession>A0A1M7BL80</accession>
<dbReference type="STRING" id="1054996.SAMN05444414_11919"/>
<sequence>MIKPRMNIAGLSVACLVLLAGCAGFQDAKLDPDAMTVKGGRESNARGAGGSIFDAFKGAKDEVKVNRFLWTATLQVLDFLPVEAADPFTGLISTGYGTPPGGGQAYRATVLISDPALDARSLNVALQSRGGPVSAATERAVEDAILNRARQLRINAAKF</sequence>
<evidence type="ECO:0008006" key="4">
    <source>
        <dbReference type="Google" id="ProtNLM"/>
    </source>
</evidence>
<organism evidence="2 3">
    <name type="scientific">Roseovarius marisflavi</name>
    <dbReference type="NCBI Taxonomy" id="1054996"/>
    <lineage>
        <taxon>Bacteria</taxon>
        <taxon>Pseudomonadati</taxon>
        <taxon>Pseudomonadota</taxon>
        <taxon>Alphaproteobacteria</taxon>
        <taxon>Rhodobacterales</taxon>
        <taxon>Roseobacteraceae</taxon>
        <taxon>Roseovarius</taxon>
    </lineage>
</organism>
<dbReference type="AlphaFoldDB" id="A0A1M7BL80"/>
<evidence type="ECO:0000313" key="3">
    <source>
        <dbReference type="Proteomes" id="UP000184191"/>
    </source>
</evidence>
<reference evidence="3" key="1">
    <citation type="submission" date="2016-11" db="EMBL/GenBank/DDBJ databases">
        <authorList>
            <person name="Varghese N."/>
            <person name="Submissions S."/>
        </authorList>
    </citation>
    <scope>NUCLEOTIDE SEQUENCE [LARGE SCALE GENOMIC DNA]</scope>
    <source>
        <strain evidence="3">DSM 29327</strain>
    </source>
</reference>
<dbReference type="RefSeq" id="WP_073199306.1">
    <property type="nucleotide sequence ID" value="NZ_FRBN01000019.1"/>
</dbReference>
<evidence type="ECO:0000313" key="2">
    <source>
        <dbReference type="EMBL" id="SHL55677.1"/>
    </source>
</evidence>
<feature type="chain" id="PRO_5012161184" description="DUF3576 domain-containing protein" evidence="1">
    <location>
        <begin position="29"/>
        <end position="159"/>
    </location>
</feature>
<dbReference type="Pfam" id="PF12100">
    <property type="entry name" value="DUF3576"/>
    <property type="match status" value="1"/>
</dbReference>
<dbReference type="EMBL" id="FRBN01000019">
    <property type="protein sequence ID" value="SHL55677.1"/>
    <property type="molecule type" value="Genomic_DNA"/>
</dbReference>
<dbReference type="Proteomes" id="UP000184191">
    <property type="component" value="Unassembled WGS sequence"/>
</dbReference>
<dbReference type="PROSITE" id="PS51257">
    <property type="entry name" value="PROKAR_LIPOPROTEIN"/>
    <property type="match status" value="1"/>
</dbReference>
<proteinExistence type="predicted"/>
<name>A0A1M7BL80_9RHOB</name>
<keyword evidence="3" id="KW-1185">Reference proteome</keyword>
<keyword evidence="1" id="KW-0732">Signal</keyword>
<feature type="signal peptide" evidence="1">
    <location>
        <begin position="1"/>
        <end position="28"/>
    </location>
</feature>